<feature type="non-terminal residue" evidence="1">
    <location>
        <position position="53"/>
    </location>
</feature>
<dbReference type="Proteomes" id="UP000460558">
    <property type="component" value="Unassembled WGS sequence"/>
</dbReference>
<reference evidence="1 2" key="1">
    <citation type="submission" date="2019-06" db="EMBL/GenBank/DDBJ databases">
        <title>Comparative genomics and metabolomics analyses of clavulanic acid producing Streptomyces species provides insight into specialized metabolism and evolution of beta-lactam biosynthetic gene clusters.</title>
        <authorList>
            <person name="Moore M.A."/>
            <person name="Cruz-Morales P."/>
            <person name="Barona Gomez F."/>
            <person name="Kapil T."/>
        </authorList>
    </citation>
    <scope>NUCLEOTIDE SEQUENCE [LARGE SCALE GENOMIC DNA]</scope>
    <source>
        <strain evidence="1 2">T-272</strain>
    </source>
</reference>
<evidence type="ECO:0000313" key="2">
    <source>
        <dbReference type="Proteomes" id="UP000460558"/>
    </source>
</evidence>
<protein>
    <submittedName>
        <fullName evidence="1">Cation acetate symporter</fullName>
    </submittedName>
</protein>
<gene>
    <name evidence="1" type="ORF">FFZ77_31815</name>
</gene>
<feature type="non-terminal residue" evidence="1">
    <location>
        <position position="1"/>
    </location>
</feature>
<proteinExistence type="predicted"/>
<organism evidence="1 2">
    <name type="scientific">Streptomyces katsurahamanus</name>
    <dbReference type="NCBI Taxonomy" id="2577098"/>
    <lineage>
        <taxon>Bacteria</taxon>
        <taxon>Bacillati</taxon>
        <taxon>Actinomycetota</taxon>
        <taxon>Actinomycetes</taxon>
        <taxon>Kitasatosporales</taxon>
        <taxon>Streptomycetaceae</taxon>
        <taxon>Streptomyces</taxon>
    </lineage>
</organism>
<evidence type="ECO:0000313" key="1">
    <source>
        <dbReference type="EMBL" id="MQS40006.1"/>
    </source>
</evidence>
<comment type="caution">
    <text evidence="1">The sequence shown here is derived from an EMBL/GenBank/DDBJ whole genome shotgun (WGS) entry which is preliminary data.</text>
</comment>
<accession>A0ABW9P3D1</accession>
<dbReference type="EMBL" id="VDEQ01000392">
    <property type="protein sequence ID" value="MQS40006.1"/>
    <property type="molecule type" value="Genomic_DNA"/>
</dbReference>
<keyword evidence="2" id="KW-1185">Reference proteome</keyword>
<sequence>RRLTPPGAMAGLLTGGGSALTAVMATRAGFASEGWAHTLLAWPAVWSVPLGFL</sequence>
<name>A0ABW9P3D1_9ACTN</name>